<evidence type="ECO:0000313" key="2">
    <source>
        <dbReference type="Proteomes" id="UP001212997"/>
    </source>
</evidence>
<dbReference type="Proteomes" id="UP001212997">
    <property type="component" value="Unassembled WGS sequence"/>
</dbReference>
<comment type="caution">
    <text evidence="1">The sequence shown here is derived from an EMBL/GenBank/DDBJ whole genome shotgun (WGS) entry which is preliminary data.</text>
</comment>
<protein>
    <submittedName>
        <fullName evidence="1">Uncharacterized protein</fullName>
    </submittedName>
</protein>
<proteinExistence type="predicted"/>
<evidence type="ECO:0000313" key="1">
    <source>
        <dbReference type="EMBL" id="KAJ3480443.1"/>
    </source>
</evidence>
<sequence>MSERLDVFVNKVIETLMVLTSDPTVYEARELRSPLAFVTYQFSAMIMRYLAQIIDLLVATVQSRPTNRALLEASERILKLAPKLCRTLWDHRSFLRYNKEIRKHQRSGRDHDPGNSFAWMSGSCVLDLCLLHQLIRSQSPSMVSFHPHVVLFSFVYGPKYSPDFHRGVMVHLSALILSLGDGGIDSFVKETLSKTDETKVHPEDLSSRLIALLQSPDELNEDLQAYLFVIIEFSRVPEIFERVQSNHQGWGPGLAEIFILVGRGLVIAAKGDNESLRGKVGALVQDSV</sequence>
<name>A0AAD5V2P4_9APHY</name>
<keyword evidence="2" id="KW-1185">Reference proteome</keyword>
<gene>
    <name evidence="1" type="ORF">NLI96_g8353</name>
</gene>
<dbReference type="EMBL" id="JANAWD010000375">
    <property type="protein sequence ID" value="KAJ3480443.1"/>
    <property type="molecule type" value="Genomic_DNA"/>
</dbReference>
<dbReference type="AlphaFoldDB" id="A0AAD5V2P4"/>
<accession>A0AAD5V2P4</accession>
<organism evidence="1 2">
    <name type="scientific">Meripilus lineatus</name>
    <dbReference type="NCBI Taxonomy" id="2056292"/>
    <lineage>
        <taxon>Eukaryota</taxon>
        <taxon>Fungi</taxon>
        <taxon>Dikarya</taxon>
        <taxon>Basidiomycota</taxon>
        <taxon>Agaricomycotina</taxon>
        <taxon>Agaricomycetes</taxon>
        <taxon>Polyporales</taxon>
        <taxon>Meripilaceae</taxon>
        <taxon>Meripilus</taxon>
    </lineage>
</organism>
<reference evidence="1" key="1">
    <citation type="submission" date="2022-07" db="EMBL/GenBank/DDBJ databases">
        <title>Genome Sequence of Physisporinus lineatus.</title>
        <authorList>
            <person name="Buettner E."/>
        </authorList>
    </citation>
    <scope>NUCLEOTIDE SEQUENCE</scope>
    <source>
        <strain evidence="1">VT162</strain>
    </source>
</reference>